<feature type="compositionally biased region" description="Low complexity" evidence="2">
    <location>
        <begin position="359"/>
        <end position="370"/>
    </location>
</feature>
<feature type="region of interest" description="Disordered" evidence="2">
    <location>
        <begin position="578"/>
        <end position="611"/>
    </location>
</feature>
<gene>
    <name evidence="4" type="ORF">GNH96_06840</name>
</gene>
<feature type="coiled-coil region" evidence="1">
    <location>
        <begin position="306"/>
        <end position="340"/>
    </location>
</feature>
<dbReference type="InterPro" id="IPR020011">
    <property type="entry name" value="FimV_C"/>
</dbReference>
<dbReference type="KEGG" id="metu:GNH96_06840"/>
<dbReference type="Gene3D" id="1.20.58.2200">
    <property type="match status" value="1"/>
</dbReference>
<dbReference type="NCBIfam" id="TIGR03504">
    <property type="entry name" value="FimV_Cterm"/>
    <property type="match status" value="1"/>
</dbReference>
<dbReference type="InterPro" id="IPR038440">
    <property type="entry name" value="FimV_C_sf"/>
</dbReference>
<organism evidence="4 5">
    <name type="scientific">Methylococcus geothermalis</name>
    <dbReference type="NCBI Taxonomy" id="2681310"/>
    <lineage>
        <taxon>Bacteria</taxon>
        <taxon>Pseudomonadati</taxon>
        <taxon>Pseudomonadota</taxon>
        <taxon>Gammaproteobacteria</taxon>
        <taxon>Methylococcales</taxon>
        <taxon>Methylococcaceae</taxon>
        <taxon>Methylococcus</taxon>
    </lineage>
</organism>
<evidence type="ECO:0000259" key="3">
    <source>
        <dbReference type="Pfam" id="PF25800"/>
    </source>
</evidence>
<name>A0A858QBQ8_9GAMM</name>
<dbReference type="NCBIfam" id="TIGR03505">
    <property type="entry name" value="FimV_core"/>
    <property type="match status" value="1"/>
</dbReference>
<evidence type="ECO:0000313" key="5">
    <source>
        <dbReference type="Proteomes" id="UP000503004"/>
    </source>
</evidence>
<dbReference type="EMBL" id="CP046565">
    <property type="protein sequence ID" value="QJD31349.1"/>
    <property type="molecule type" value="Genomic_DNA"/>
</dbReference>
<dbReference type="Proteomes" id="UP000503004">
    <property type="component" value="Chromosome"/>
</dbReference>
<keyword evidence="1" id="KW-0175">Coiled coil</keyword>
<dbReference type="Pfam" id="PF25800">
    <property type="entry name" value="FimV_N"/>
    <property type="match status" value="1"/>
</dbReference>
<protein>
    <recommendedName>
        <fullName evidence="3">FimV N-terminal domain-containing protein</fullName>
    </recommendedName>
</protein>
<feature type="region of interest" description="Disordered" evidence="2">
    <location>
        <begin position="120"/>
        <end position="169"/>
    </location>
</feature>
<dbReference type="AlphaFoldDB" id="A0A858QBQ8"/>
<sequence>MSPGSPALGVGELRLQSALNQTLKAEVPLVVSGEKLEDIKVTLGAPDAFAQAGIDRHQFLTSLRFHPEQRPDGSYVIQISSREPIREPFLSFLMEVSWPEGRVVKEFTVLVDPPSQVFPGLSPSRQAELSSGYRGDAAPRSLDPPDNQSSPYASRPRPTRNLSEYGPIRRRDTLSSVARAVGAEGDLTPEQLKVGIYRANPDAFIGGNVNALRYGATLNVPPQAVLAERTPAEAAREWRELQAAARRGRVDEDAGTEPEHPPANSVPSPVGTEVANRGSQLKLLAPGNKGQVGKSGGKEDIALEVAESLRQENEEIRARLGALEQQLSTLQRLLELKEQQIAGMQPAQPGTGQAGFAGAVPSPTPAAATPAPSPETVPPRAAEAAEGAAVTVAIQPPAADVVRPEEDAGNGSWIGGVGFGAVSLAAALAWWTNRRRRLFTLGLGLPSSLDALVAGKRESAGARSAPLAAARSLEAYSNLAKAVDSGEPVDPIAEADAFLANGKHAQAEQLMRAAVAAHPERDEFHLKLLEILYLGGKCQAFEELAEAVSGWRQTRPELWGEVSRMSLKLRLKSPVQADAQDTLPDAASAASIVSPSPREGMEEPALESVPAGSEDEVVPAFGEAASADGASETGGAEDIAPLEFELGGLDSAASGERLEDAQEIVHDTGNLIAYEPEPYAGAGVRTADTLESLLAELESLGDSAEKARASVPAQANPGLAFELPMAIEIEAIPVTPNSEGISGVGSGAPNEVPEDTDPYAGITDMDPLETKLDLSKAYVDMGDADSARELLEEILAAGNDHQKAEARILMERVTGLQSR</sequence>
<dbReference type="InterPro" id="IPR020012">
    <property type="entry name" value="LysM_FimV"/>
</dbReference>
<feature type="compositionally biased region" description="Low complexity" evidence="2">
    <location>
        <begin position="584"/>
        <end position="597"/>
    </location>
</feature>
<evidence type="ECO:0000313" key="4">
    <source>
        <dbReference type="EMBL" id="QJD31349.1"/>
    </source>
</evidence>
<feature type="region of interest" description="Disordered" evidence="2">
    <location>
        <begin position="242"/>
        <end position="273"/>
    </location>
</feature>
<evidence type="ECO:0000256" key="1">
    <source>
        <dbReference type="SAM" id="Coils"/>
    </source>
</evidence>
<evidence type="ECO:0000256" key="2">
    <source>
        <dbReference type="SAM" id="MobiDB-lite"/>
    </source>
</evidence>
<proteinExistence type="predicted"/>
<keyword evidence="5" id="KW-1185">Reference proteome</keyword>
<feature type="compositionally biased region" description="Basic and acidic residues" evidence="2">
    <location>
        <begin position="248"/>
        <end position="260"/>
    </location>
</feature>
<feature type="region of interest" description="Disordered" evidence="2">
    <location>
        <begin position="345"/>
        <end position="383"/>
    </location>
</feature>
<accession>A0A858QBQ8</accession>
<feature type="domain" description="FimV N-terminal" evidence="3">
    <location>
        <begin position="8"/>
        <end position="114"/>
    </location>
</feature>
<reference evidence="5" key="1">
    <citation type="submission" date="2019-12" db="EMBL/GenBank/DDBJ databases">
        <authorList>
            <person name="Awala S.I."/>
            <person name="Rhee S.K."/>
        </authorList>
    </citation>
    <scope>NUCLEOTIDE SEQUENCE [LARGE SCALE GENOMIC DNA]</scope>
    <source>
        <strain evidence="5">IM1</strain>
    </source>
</reference>
<dbReference type="InterPro" id="IPR057840">
    <property type="entry name" value="FimV_N"/>
</dbReference>